<sequence length="289" mass="31837">MYTNAPNLVVASPNGVRYAYRRCGPSGARPPLLMLQHYRGSLDNWDPALVDALAAEREVITMDNAGIGMSSGSASRTIADTAGDTLAFLAAIGIPQVDVLGFSMGGYTAQELALLRPSAVRRLVLAATAPRGASGIHGWPDDIFAPADRDEPRLQDYLYTFFTHTEAGQRSGLEFLGRYLEREQDRDLTVGREAREAQYEAMVEWGTPDRGALHRLSAITQATFVVGGDRDRVVPPRLFHLLAGLLPDARLHVYPDAGHGFLFQYHEQFARDVLQFLNETAPYRPRPVD</sequence>
<evidence type="ECO:0000259" key="1">
    <source>
        <dbReference type="Pfam" id="PF00561"/>
    </source>
</evidence>
<organism evidence="2 3">
    <name type="scientific">Streptomyces carpinensis</name>
    <dbReference type="NCBI Taxonomy" id="66369"/>
    <lineage>
        <taxon>Bacteria</taxon>
        <taxon>Bacillati</taxon>
        <taxon>Actinomycetota</taxon>
        <taxon>Actinomycetes</taxon>
        <taxon>Kitasatosporales</taxon>
        <taxon>Streptomycetaceae</taxon>
        <taxon>Streptomyces</taxon>
    </lineage>
</organism>
<dbReference type="Gene3D" id="3.40.50.1820">
    <property type="entry name" value="alpha/beta hydrolase"/>
    <property type="match status" value="1"/>
</dbReference>
<dbReference type="InterPro" id="IPR000073">
    <property type="entry name" value="AB_hydrolase_1"/>
</dbReference>
<protein>
    <submittedName>
        <fullName evidence="2">Alpha/beta hydrolase</fullName>
    </submittedName>
</protein>
<evidence type="ECO:0000313" key="3">
    <source>
        <dbReference type="Proteomes" id="UP001458415"/>
    </source>
</evidence>
<comment type="caution">
    <text evidence="2">The sequence shown here is derived from an EMBL/GenBank/DDBJ whole genome shotgun (WGS) entry which is preliminary data.</text>
</comment>
<reference evidence="2 3" key="1">
    <citation type="submission" date="2024-06" db="EMBL/GenBank/DDBJ databases">
        <title>The Natural Products Discovery Center: Release of the First 8490 Sequenced Strains for Exploring Actinobacteria Biosynthetic Diversity.</title>
        <authorList>
            <person name="Kalkreuter E."/>
            <person name="Kautsar S.A."/>
            <person name="Yang D."/>
            <person name="Bader C.D."/>
            <person name="Teijaro C.N."/>
            <person name="Fluegel L."/>
            <person name="Davis C.M."/>
            <person name="Simpson J.R."/>
            <person name="Lauterbach L."/>
            <person name="Steele A.D."/>
            <person name="Gui C."/>
            <person name="Meng S."/>
            <person name="Li G."/>
            <person name="Viehrig K."/>
            <person name="Ye F."/>
            <person name="Su P."/>
            <person name="Kiefer A.F."/>
            <person name="Nichols A."/>
            <person name="Cepeda A.J."/>
            <person name="Yan W."/>
            <person name="Fan B."/>
            <person name="Jiang Y."/>
            <person name="Adhikari A."/>
            <person name="Zheng C.-J."/>
            <person name="Schuster L."/>
            <person name="Cowan T.M."/>
            <person name="Smanski M.J."/>
            <person name="Chevrette M.G."/>
            <person name="De Carvalho L.P.S."/>
            <person name="Shen B."/>
        </authorList>
    </citation>
    <scope>NUCLEOTIDE SEQUENCE [LARGE SCALE GENOMIC DNA]</scope>
    <source>
        <strain evidence="2 3">NPDC000634</strain>
    </source>
</reference>
<dbReference type="InterPro" id="IPR050266">
    <property type="entry name" value="AB_hydrolase_sf"/>
</dbReference>
<name>A0ABV1VZ89_9ACTN</name>
<dbReference type="PANTHER" id="PTHR43798">
    <property type="entry name" value="MONOACYLGLYCEROL LIPASE"/>
    <property type="match status" value="1"/>
</dbReference>
<dbReference type="EMBL" id="JBEPCU010000106">
    <property type="protein sequence ID" value="MER6977258.1"/>
    <property type="molecule type" value="Genomic_DNA"/>
</dbReference>
<dbReference type="GO" id="GO:0016787">
    <property type="term" value="F:hydrolase activity"/>
    <property type="evidence" value="ECO:0007669"/>
    <property type="project" value="UniProtKB-KW"/>
</dbReference>
<keyword evidence="2" id="KW-0378">Hydrolase</keyword>
<dbReference type="InterPro" id="IPR029058">
    <property type="entry name" value="AB_hydrolase_fold"/>
</dbReference>
<dbReference type="PANTHER" id="PTHR43798:SF5">
    <property type="entry name" value="MONOACYLGLYCEROL LIPASE ABHD6"/>
    <property type="match status" value="1"/>
</dbReference>
<evidence type="ECO:0000313" key="2">
    <source>
        <dbReference type="EMBL" id="MER6977258.1"/>
    </source>
</evidence>
<dbReference type="PRINTS" id="PR00111">
    <property type="entry name" value="ABHYDROLASE"/>
</dbReference>
<feature type="domain" description="AB hydrolase-1" evidence="1">
    <location>
        <begin position="30"/>
        <end position="263"/>
    </location>
</feature>
<dbReference type="RefSeq" id="WP_086731045.1">
    <property type="nucleotide sequence ID" value="NZ_MUBM01000491.1"/>
</dbReference>
<gene>
    <name evidence="2" type="ORF">ABT317_09565</name>
</gene>
<dbReference type="Pfam" id="PF00561">
    <property type="entry name" value="Abhydrolase_1"/>
    <property type="match status" value="1"/>
</dbReference>
<dbReference type="SUPFAM" id="SSF53474">
    <property type="entry name" value="alpha/beta-Hydrolases"/>
    <property type="match status" value="1"/>
</dbReference>
<proteinExistence type="predicted"/>
<accession>A0ABV1VZ89</accession>
<keyword evidence="3" id="KW-1185">Reference proteome</keyword>
<dbReference type="Proteomes" id="UP001458415">
    <property type="component" value="Unassembled WGS sequence"/>
</dbReference>